<evidence type="ECO:0000256" key="4">
    <source>
        <dbReference type="SAM" id="Coils"/>
    </source>
</evidence>
<evidence type="ECO:0000313" key="6">
    <source>
        <dbReference type="Proteomes" id="UP000887561"/>
    </source>
</evidence>
<feature type="region of interest" description="Disordered" evidence="5">
    <location>
        <begin position="680"/>
        <end position="705"/>
    </location>
</feature>
<dbReference type="WBParaSite" id="scaffold6259_cov181.g10634">
    <property type="protein sequence ID" value="scaffold6259_cov181.g10634"/>
    <property type="gene ID" value="scaffold6259_cov181.g10634"/>
</dbReference>
<dbReference type="GO" id="GO:0006888">
    <property type="term" value="P:endoplasmic reticulum to Golgi vesicle-mediated transport"/>
    <property type="evidence" value="ECO:0007669"/>
    <property type="project" value="TreeGrafter"/>
</dbReference>
<keyword evidence="6" id="KW-1185">Reference proteome</keyword>
<feature type="compositionally biased region" description="Polar residues" evidence="5">
    <location>
        <begin position="690"/>
        <end position="705"/>
    </location>
</feature>
<evidence type="ECO:0000313" key="7">
    <source>
        <dbReference type="WBParaSite" id="scaffold6259_cov181.g10634"/>
    </source>
</evidence>
<feature type="coiled-coil region" evidence="4">
    <location>
        <begin position="49"/>
        <end position="115"/>
    </location>
</feature>
<evidence type="ECO:0000256" key="5">
    <source>
        <dbReference type="SAM" id="MobiDB-lite"/>
    </source>
</evidence>
<keyword evidence="3 4" id="KW-0175">Coiled coil</keyword>
<dbReference type="Proteomes" id="UP000887561">
    <property type="component" value="Unplaced"/>
</dbReference>
<reference evidence="7" key="1">
    <citation type="submission" date="2022-11" db="UniProtKB">
        <authorList>
            <consortium name="WormBaseParasite"/>
        </authorList>
    </citation>
    <scope>IDENTIFICATION</scope>
</reference>
<feature type="coiled-coil region" evidence="4">
    <location>
        <begin position="197"/>
        <end position="248"/>
    </location>
</feature>
<dbReference type="GO" id="GO:0031267">
    <property type="term" value="F:small GTPase binding"/>
    <property type="evidence" value="ECO:0007669"/>
    <property type="project" value="TreeGrafter"/>
</dbReference>
<evidence type="ECO:0000256" key="2">
    <source>
        <dbReference type="ARBA" id="ARBA00023034"/>
    </source>
</evidence>
<dbReference type="GO" id="GO:0007030">
    <property type="term" value="P:Golgi organization"/>
    <property type="evidence" value="ECO:0007669"/>
    <property type="project" value="TreeGrafter"/>
</dbReference>
<evidence type="ECO:0000256" key="1">
    <source>
        <dbReference type="ARBA" id="ARBA00004555"/>
    </source>
</evidence>
<dbReference type="GO" id="GO:0005794">
    <property type="term" value="C:Golgi apparatus"/>
    <property type="evidence" value="ECO:0007669"/>
    <property type="project" value="UniProtKB-SubCell"/>
</dbReference>
<accession>A0A915N1D6</accession>
<feature type="compositionally biased region" description="Low complexity" evidence="5">
    <location>
        <begin position="258"/>
        <end position="267"/>
    </location>
</feature>
<organism evidence="6 7">
    <name type="scientific">Meloidogyne javanica</name>
    <name type="common">Root-knot nematode worm</name>
    <dbReference type="NCBI Taxonomy" id="6303"/>
    <lineage>
        <taxon>Eukaryota</taxon>
        <taxon>Metazoa</taxon>
        <taxon>Ecdysozoa</taxon>
        <taxon>Nematoda</taxon>
        <taxon>Chromadorea</taxon>
        <taxon>Rhabditida</taxon>
        <taxon>Tylenchina</taxon>
        <taxon>Tylenchomorpha</taxon>
        <taxon>Tylenchoidea</taxon>
        <taxon>Meloidogynidae</taxon>
        <taxon>Meloidogyninae</taxon>
        <taxon>Meloidogyne</taxon>
        <taxon>Meloidogyne incognita group</taxon>
    </lineage>
</organism>
<dbReference type="PANTHER" id="PTHR18921">
    <property type="entry name" value="MYOSIN HEAVY CHAIN - RELATED"/>
    <property type="match status" value="1"/>
</dbReference>
<dbReference type="PANTHER" id="PTHR18921:SF2">
    <property type="entry name" value="THYROID RECEPTOR-INTERACTING PROTEIN 11"/>
    <property type="match status" value="1"/>
</dbReference>
<comment type="subcellular location">
    <subcellularLocation>
        <location evidence="1">Golgi apparatus</location>
    </subcellularLocation>
</comment>
<proteinExistence type="predicted"/>
<dbReference type="AlphaFoldDB" id="A0A915N1D6"/>
<dbReference type="Gene3D" id="6.10.250.1080">
    <property type="match status" value="1"/>
</dbReference>
<feature type="region of interest" description="Disordered" evidence="5">
    <location>
        <begin position="248"/>
        <end position="270"/>
    </location>
</feature>
<sequence length="705" mass="82639">MNNWLQNIKGQITELATEVLNDATEEGQVSTTSELQIEKKKSTECERLYLVEKSKCEALEKKLVEMEEQLYSVNVENDAVKEKFMAIVSDRDEMIKKLEREMERLKFHQENQEGTFHNIELDTDSTSREEGELSSQISKLKEKHENEISAILSVHNSNVKQLKEDYEKRIEQLETWNTSNLSEQPSAEKDETLLADVNLLKSDIALLKAEIDGKNAEIEEIRQERDNLRQQIEEINEETRRNEKLLLTGSEEFKPSSDSESAASNNADWEKMGKDEIEVEGELNHLKDVLEELRKNSDEENEKRFEEKEQLKDLLKEKLEKIEGLNFLLEDYKRERSDFNDEIKFLKIEYENKIKEIEEYNCFEKEEIKKREMDKIEYLELENKRYTLEEAIAAEERETELRRQLREFQNKYENDEFTTTKCLQNYQNELEQLKINLQNLKKEKEDLTSNLNEKESSLAETKNALINLQIVLKDLADEQKSEKLRFEGEIKMLRDELKKEKQQIQQFQNKEELIQLTQTTNLDKLNYLESQLKIKNDLIDELENSLEEFRILHQQQELNLDDPKIFKNSQQLPATKKIDDSTLKQLFLSFFMAEKSKQPEIAIVMAKILGYSQEEQAQLQKAISTSTSSSSWFTFGSSPQPFSRKEVSLTEQFIRFLEQESVDNTKSMLALPPIESTPNRGFLLDESPSALRTSSSTDLKSILDS</sequence>
<evidence type="ECO:0000256" key="3">
    <source>
        <dbReference type="ARBA" id="ARBA00023054"/>
    </source>
</evidence>
<protein>
    <submittedName>
        <fullName evidence="7">GRIP domain-containing protein</fullName>
    </submittedName>
</protein>
<keyword evidence="2" id="KW-0333">Golgi apparatus</keyword>
<feature type="coiled-coil region" evidence="4">
    <location>
        <begin position="276"/>
        <end position="559"/>
    </location>
</feature>
<name>A0A915N1D6_MELJA</name>